<dbReference type="SUPFAM" id="SSF82171">
    <property type="entry name" value="DPP6 N-terminal domain-like"/>
    <property type="match status" value="1"/>
</dbReference>
<name>A0A3S3SLV1_9BACI</name>
<dbReference type="EMBL" id="RZTZ01000002">
    <property type="protein sequence ID" value="RVT65242.1"/>
    <property type="molecule type" value="Genomic_DNA"/>
</dbReference>
<dbReference type="Proteomes" id="UP000288024">
    <property type="component" value="Unassembled WGS sequence"/>
</dbReference>
<comment type="caution">
    <text evidence="2">The sequence shown here is derived from an EMBL/GenBank/DDBJ whole genome shotgun (WGS) entry which is preliminary data.</text>
</comment>
<sequence length="369" mass="41941">MVCLSKRNVHGLFLLLLIFTLVLSGCSHKQKETTSKEDEKDNQKKEKIQALALPMQAENGELLEVSGWLDDRTICYISKGDSYYVFKYDIYSGKHTLLYTSENEISALKISPDYSKLLVFTNEENYQGTIVILNNEGEQLFSKQLKSYEAEFVWNPFDEDKLLVSSFTKEWASSSHLLSIQKGTLEEVSLDNPFIVWTDKETFAYLGWQEDTASISSPVTSKNIYTGEQSVLESDAYSIGSKGSSVFTISDDPENMQKAHYTFYNKLKATSEISLPRLSNFSDWLIPYYDIAGDKMYTFYPEESGDATTYTGAYTFVTIDMSSGETENVIKKDLENEPISISPDGKWSLYGFYMENIINLETGEIIPLF</sequence>
<dbReference type="AlphaFoldDB" id="A0A3S3SLV1"/>
<dbReference type="Pfam" id="PF21101">
    <property type="entry name" value="YqgU"/>
    <property type="match status" value="1"/>
</dbReference>
<protein>
    <recommendedName>
        <fullName evidence="1">YqgU-like 6-bladed beta-propeller domain-containing protein</fullName>
    </recommendedName>
</protein>
<evidence type="ECO:0000313" key="3">
    <source>
        <dbReference type="Proteomes" id="UP000288024"/>
    </source>
</evidence>
<dbReference type="PROSITE" id="PS51257">
    <property type="entry name" value="PROKAR_LIPOPROTEIN"/>
    <property type="match status" value="1"/>
</dbReference>
<feature type="domain" description="YqgU-like 6-bladed beta-propeller" evidence="1">
    <location>
        <begin position="90"/>
        <end position="351"/>
    </location>
</feature>
<dbReference type="InterPro" id="IPR048421">
    <property type="entry name" value="YqgU_beta-prop"/>
</dbReference>
<dbReference type="RefSeq" id="WP_127737461.1">
    <property type="nucleotide sequence ID" value="NZ_JARMUX010000013.1"/>
</dbReference>
<gene>
    <name evidence="2" type="ORF">EM808_06960</name>
</gene>
<organism evidence="2 3">
    <name type="scientific">Niallia taxi</name>
    <dbReference type="NCBI Taxonomy" id="2499688"/>
    <lineage>
        <taxon>Bacteria</taxon>
        <taxon>Bacillati</taxon>
        <taxon>Bacillota</taxon>
        <taxon>Bacilli</taxon>
        <taxon>Bacillales</taxon>
        <taxon>Bacillaceae</taxon>
        <taxon>Niallia</taxon>
    </lineage>
</organism>
<accession>A0A3S3SLV1</accession>
<dbReference type="GeneID" id="87616286"/>
<proteinExistence type="predicted"/>
<evidence type="ECO:0000259" key="1">
    <source>
        <dbReference type="Pfam" id="PF21101"/>
    </source>
</evidence>
<reference evidence="2 3" key="1">
    <citation type="submission" date="2019-01" db="EMBL/GenBank/DDBJ databases">
        <title>Bacillus sp. M5HDSG1-1, whole genome shotgun sequence.</title>
        <authorList>
            <person name="Tuo L."/>
        </authorList>
    </citation>
    <scope>NUCLEOTIDE SEQUENCE [LARGE SCALE GENOMIC DNA]</scope>
    <source>
        <strain evidence="2 3">M5HDSG1-1</strain>
    </source>
</reference>
<evidence type="ECO:0000313" key="2">
    <source>
        <dbReference type="EMBL" id="RVT65242.1"/>
    </source>
</evidence>
<keyword evidence="3" id="KW-1185">Reference proteome</keyword>